<organism evidence="5 6">
    <name type="scientific">Corynebacterium macginleyi</name>
    <dbReference type="NCBI Taxonomy" id="38290"/>
    <lineage>
        <taxon>Bacteria</taxon>
        <taxon>Bacillati</taxon>
        <taxon>Actinomycetota</taxon>
        <taxon>Actinomycetes</taxon>
        <taxon>Mycobacteriales</taxon>
        <taxon>Corynebacteriaceae</taxon>
        <taxon>Corynebacterium</taxon>
    </lineage>
</organism>
<dbReference type="EMBL" id="JAACBX020000001">
    <property type="protein sequence ID" value="MBM0243813.1"/>
    <property type="molecule type" value="Genomic_DNA"/>
</dbReference>
<evidence type="ECO:0000256" key="2">
    <source>
        <dbReference type="ARBA" id="ARBA00023002"/>
    </source>
</evidence>
<dbReference type="Pfam" id="PF00107">
    <property type="entry name" value="ADH_zinc_N"/>
    <property type="match status" value="1"/>
</dbReference>
<reference evidence="5 6" key="1">
    <citation type="submission" date="2018-10" db="EMBL/GenBank/DDBJ databases">
        <title>Corynebacterium macginleyi genome sequencing and assembly of the type strain and two clinical samples.</title>
        <authorList>
            <person name="Bernier A.-M."/>
            <person name="Bernard K."/>
        </authorList>
    </citation>
    <scope>NUCLEOTIDE SEQUENCE [LARGE SCALE GENOMIC DNA]</scope>
    <source>
        <strain evidence="5 6">NML 120205</strain>
    </source>
</reference>
<dbReference type="Proteomes" id="UP001518680">
    <property type="component" value="Unassembled WGS sequence"/>
</dbReference>
<dbReference type="Gene3D" id="3.40.50.720">
    <property type="entry name" value="NAD(P)-binding Rossmann-like Domain"/>
    <property type="match status" value="1"/>
</dbReference>
<evidence type="ECO:0000313" key="6">
    <source>
        <dbReference type="Proteomes" id="UP000270649"/>
    </source>
</evidence>
<dbReference type="SMART" id="SM00829">
    <property type="entry name" value="PKS_ER"/>
    <property type="match status" value="1"/>
</dbReference>
<dbReference type="GO" id="GO:0070402">
    <property type="term" value="F:NADPH binding"/>
    <property type="evidence" value="ECO:0007669"/>
    <property type="project" value="TreeGrafter"/>
</dbReference>
<evidence type="ECO:0000259" key="3">
    <source>
        <dbReference type="SMART" id="SM00829"/>
    </source>
</evidence>
<dbReference type="GeneID" id="92746103"/>
<dbReference type="PROSITE" id="PS01162">
    <property type="entry name" value="QOR_ZETA_CRYSTAL"/>
    <property type="match status" value="1"/>
</dbReference>
<dbReference type="Pfam" id="PF08240">
    <property type="entry name" value="ADH_N"/>
    <property type="match status" value="1"/>
</dbReference>
<dbReference type="GO" id="GO:0035925">
    <property type="term" value="F:mRNA 3'-UTR AU-rich region binding"/>
    <property type="evidence" value="ECO:0007669"/>
    <property type="project" value="TreeGrafter"/>
</dbReference>
<keyword evidence="1" id="KW-0521">NADP</keyword>
<dbReference type="RefSeq" id="WP_121910706.1">
    <property type="nucleotide sequence ID" value="NZ_CP068291.1"/>
</dbReference>
<feature type="domain" description="Enoyl reductase (ER)" evidence="3">
    <location>
        <begin position="10"/>
        <end position="317"/>
    </location>
</feature>
<dbReference type="GO" id="GO:0008270">
    <property type="term" value="F:zinc ion binding"/>
    <property type="evidence" value="ECO:0007669"/>
    <property type="project" value="InterPro"/>
</dbReference>
<dbReference type="CDD" id="cd05286">
    <property type="entry name" value="QOR2"/>
    <property type="match status" value="1"/>
</dbReference>
<evidence type="ECO:0000313" key="4">
    <source>
        <dbReference type="EMBL" id="MBM0243813.1"/>
    </source>
</evidence>
<evidence type="ECO:0000313" key="7">
    <source>
        <dbReference type="Proteomes" id="UP001518680"/>
    </source>
</evidence>
<accession>A0A3M0GSI0</accession>
<keyword evidence="7" id="KW-1185">Reference proteome</keyword>
<reference evidence="4 7" key="2">
    <citation type="submission" date="2021-01" db="EMBL/GenBank/DDBJ databases">
        <title>Complete genome sequences of Corynebacterium macginleyi strains isolated from infectious keratitis.</title>
        <authorList>
            <person name="Sagerfors S."/>
            <person name="Poehlein A."/>
            <person name="Soderquist B."/>
            <person name="Bruggemann H."/>
        </authorList>
    </citation>
    <scope>NUCLEOTIDE SEQUENCE [LARGE SCALE GENOMIC DNA]</scope>
    <source>
        <strain evidence="4 7">12T220</strain>
    </source>
</reference>
<name>A0A3M0GSI0_9CORY</name>
<dbReference type="AlphaFoldDB" id="A0A3M0GSI0"/>
<gene>
    <name evidence="5" type="ORF">D9543_01505</name>
    <name evidence="4" type="ORF">GWO63_005930</name>
</gene>
<dbReference type="GO" id="GO:0003960">
    <property type="term" value="F:quinone reductase (NADPH) activity"/>
    <property type="evidence" value="ECO:0007669"/>
    <property type="project" value="InterPro"/>
</dbReference>
<dbReference type="SUPFAM" id="SSF50129">
    <property type="entry name" value="GroES-like"/>
    <property type="match status" value="1"/>
</dbReference>
<dbReference type="SUPFAM" id="SSF51735">
    <property type="entry name" value="NAD(P)-binding Rossmann-fold domains"/>
    <property type="match status" value="1"/>
</dbReference>
<proteinExistence type="predicted"/>
<keyword evidence="2" id="KW-0560">Oxidoreductase</keyword>
<dbReference type="InterPro" id="IPR013149">
    <property type="entry name" value="ADH-like_C"/>
</dbReference>
<evidence type="ECO:0000313" key="5">
    <source>
        <dbReference type="EMBL" id="RMB64477.1"/>
    </source>
</evidence>
<evidence type="ECO:0000256" key="1">
    <source>
        <dbReference type="ARBA" id="ARBA00022857"/>
    </source>
</evidence>
<dbReference type="InterPro" id="IPR002364">
    <property type="entry name" value="Quin_OxRdtase/zeta-crystal_CS"/>
</dbReference>
<dbReference type="Proteomes" id="UP000270649">
    <property type="component" value="Unassembled WGS sequence"/>
</dbReference>
<dbReference type="Gene3D" id="3.90.180.10">
    <property type="entry name" value="Medium-chain alcohol dehydrogenases, catalytic domain"/>
    <property type="match status" value="1"/>
</dbReference>
<dbReference type="InterPro" id="IPR036291">
    <property type="entry name" value="NAD(P)-bd_dom_sf"/>
</dbReference>
<dbReference type="PANTHER" id="PTHR48106:SF13">
    <property type="entry name" value="QUINONE OXIDOREDUCTASE-RELATED"/>
    <property type="match status" value="1"/>
</dbReference>
<dbReference type="InterPro" id="IPR011032">
    <property type="entry name" value="GroES-like_sf"/>
</dbReference>
<dbReference type="PANTHER" id="PTHR48106">
    <property type="entry name" value="QUINONE OXIDOREDUCTASE PIG3-RELATED"/>
    <property type="match status" value="1"/>
</dbReference>
<dbReference type="InterPro" id="IPR020843">
    <property type="entry name" value="ER"/>
</dbReference>
<dbReference type="EMBL" id="REGC01000001">
    <property type="protein sequence ID" value="RMB64477.1"/>
    <property type="molecule type" value="Genomic_DNA"/>
</dbReference>
<dbReference type="InterPro" id="IPR013154">
    <property type="entry name" value="ADH-like_N"/>
</dbReference>
<protein>
    <submittedName>
        <fullName evidence="5">Quinone oxidoreductase</fullName>
    </submittedName>
</protein>
<dbReference type="GO" id="GO:0005829">
    <property type="term" value="C:cytosol"/>
    <property type="evidence" value="ECO:0007669"/>
    <property type="project" value="TreeGrafter"/>
</dbReference>
<dbReference type="OrthoDB" id="9805883at2"/>
<dbReference type="InterPro" id="IPR047618">
    <property type="entry name" value="QOR-like"/>
</dbReference>
<sequence>MHAIQIAETGGPEVLRYTEVPAPTPTEEEVLVDVTVAGVNYIDTYYREGIYSAEKPFIPGFEGTGRVVYDPQGQIAEGTLVAWHHAFGSYAEQVCVSRNGLVAVPDDFPTEIAASMLLQGMTAHFLSHGVYELGEGDTCLITAGAGGVGQLLTQMASSLGATVYTIVSSDEKEKISYACGAEHVFRYREGWGEQVRRLTGGRGIDVVYDGVGQSTFFESLEAVRARGTVALFGAASGPVEPIDPQLLNKHGSIFLTRPSLGAWTAQEGEFQMRAQAVVQAIMDGDLKLNVSASYPLEEAAQAHRDLQSRSTTGSIVLRVTPD</sequence>
<comment type="caution">
    <text evidence="5">The sequence shown here is derived from an EMBL/GenBank/DDBJ whole genome shotgun (WGS) entry which is preliminary data.</text>
</comment>